<evidence type="ECO:0000313" key="3">
    <source>
        <dbReference type="Proteomes" id="UP000824219"/>
    </source>
</evidence>
<feature type="compositionally biased region" description="Polar residues" evidence="1">
    <location>
        <begin position="123"/>
        <end position="133"/>
    </location>
</feature>
<proteinExistence type="predicted"/>
<dbReference type="PANTHER" id="PTHR34488:SF1">
    <property type="entry name" value="SI:CH211-245H14.1-RELATED"/>
    <property type="match status" value="1"/>
</dbReference>
<dbReference type="PANTHER" id="PTHR34488">
    <property type="entry name" value="SI:CH211-245H14.1-RELATED"/>
    <property type="match status" value="1"/>
</dbReference>
<dbReference type="OrthoDB" id="8446971at2759"/>
<comment type="caution">
    <text evidence="2">The sequence shown here is derived from an EMBL/GenBank/DDBJ whole genome shotgun (WGS) entry which is preliminary data.</text>
</comment>
<protein>
    <submittedName>
        <fullName evidence="2">Uncharacterized protein</fullName>
    </submittedName>
</protein>
<sequence length="133" mass="14881">MSNSGGSSLRSQDASALKTKEPYIKFWLFVSGKTLNSHKHFIAHLKKQVHLQEVSTEDECDFILGFCPTVSRSGTDIEAAMKKLHNIPDTKPVVLVVLHHTFDPDEWRDSGLSTNQEKKQCGGKSSNNGWRIV</sequence>
<dbReference type="Proteomes" id="UP000824219">
    <property type="component" value="Linkage Group LG28"/>
</dbReference>
<accession>A0A9D3N4X5</accession>
<evidence type="ECO:0000313" key="2">
    <source>
        <dbReference type="EMBL" id="KAG7314477.1"/>
    </source>
</evidence>
<gene>
    <name evidence="2" type="ORF">KOW79_021780</name>
</gene>
<keyword evidence="3" id="KW-1185">Reference proteome</keyword>
<dbReference type="AlphaFoldDB" id="A0A9D3N4X5"/>
<name>A0A9D3N4X5_9TELE</name>
<evidence type="ECO:0000256" key="1">
    <source>
        <dbReference type="SAM" id="MobiDB-lite"/>
    </source>
</evidence>
<dbReference type="EMBL" id="JAHKSW010000028">
    <property type="protein sequence ID" value="KAG7314477.1"/>
    <property type="molecule type" value="Genomic_DNA"/>
</dbReference>
<reference evidence="2 3" key="1">
    <citation type="submission" date="2021-06" db="EMBL/GenBank/DDBJ databases">
        <title>Chromosome-level genome assembly of the red-tail catfish (Hemibagrus wyckioides).</title>
        <authorList>
            <person name="Shao F."/>
        </authorList>
    </citation>
    <scope>NUCLEOTIDE SEQUENCE [LARGE SCALE GENOMIC DNA]</scope>
    <source>
        <strain evidence="2">EC202008001</strain>
        <tissue evidence="2">Blood</tissue>
    </source>
</reference>
<organism evidence="2 3">
    <name type="scientific">Hemibagrus wyckioides</name>
    <dbReference type="NCBI Taxonomy" id="337641"/>
    <lineage>
        <taxon>Eukaryota</taxon>
        <taxon>Metazoa</taxon>
        <taxon>Chordata</taxon>
        <taxon>Craniata</taxon>
        <taxon>Vertebrata</taxon>
        <taxon>Euteleostomi</taxon>
        <taxon>Actinopterygii</taxon>
        <taxon>Neopterygii</taxon>
        <taxon>Teleostei</taxon>
        <taxon>Ostariophysi</taxon>
        <taxon>Siluriformes</taxon>
        <taxon>Bagridae</taxon>
        <taxon>Hemibagrus</taxon>
    </lineage>
</organism>
<feature type="region of interest" description="Disordered" evidence="1">
    <location>
        <begin position="109"/>
        <end position="133"/>
    </location>
</feature>